<organism evidence="1 2">
    <name type="scientific">Rhizoctonia solani</name>
    <dbReference type="NCBI Taxonomy" id="456999"/>
    <lineage>
        <taxon>Eukaryota</taxon>
        <taxon>Fungi</taxon>
        <taxon>Dikarya</taxon>
        <taxon>Basidiomycota</taxon>
        <taxon>Agaricomycotina</taxon>
        <taxon>Agaricomycetes</taxon>
        <taxon>Cantharellales</taxon>
        <taxon>Ceratobasidiaceae</taxon>
        <taxon>Rhizoctonia</taxon>
    </lineage>
</organism>
<dbReference type="EMBL" id="CAJNJQ010000245">
    <property type="protein sequence ID" value="CAE7065581.1"/>
    <property type="molecule type" value="Genomic_DNA"/>
</dbReference>
<sequence>MDLVSKHWPNGFSNNVFSIIINKSAARGQSIKASSAATRDGGDDDYDEEKVQQRVIQAIGKRNTSTLASHSKFKSFQAKEVMVLNGRPQEAVGLPIGLFHPVFDLFRERIDSPSFSPTTYQLSNTLPLLTASQYIYDQETGPNGWIEGLQPLLSDLLDLAFQNSGTTGTRSDGIFQGRNGAYHLIIEAKNEIGTGGSDPSVQGAIAYSNYWGIPEREWLRQRCCCPSMILAIAGPWMCILGGIMLNHPVVQPLTPFFFVGNNPYSSSHTHFVAKVFASLAQSLSELWTFYEPFKKSSDIPRNLERCSPHIQELTIGDQRVTIQYKAQIKPKKPIFRAVARPEDGENYKIVVKFAESYNAAAHRLLEKMELAPQLIFVSSEGPKAFKVADRIMVVMKEMPYRDLSDAQSFPDCVQKDVMRALDALHQQNLVFGDLRPPNILVMETEQGQETGGMLVDFDWCGMAGQATYPYDINPTIEWPEGVGPGLPLQKEHDTKMFRQLLSI</sequence>
<dbReference type="SUPFAM" id="SSF56112">
    <property type="entry name" value="Protein kinase-like (PK-like)"/>
    <property type="match status" value="1"/>
</dbReference>
<evidence type="ECO:0000313" key="1">
    <source>
        <dbReference type="EMBL" id="CAE7065581.1"/>
    </source>
</evidence>
<gene>
    <name evidence="1" type="ORF">RDB_LOCUS11264</name>
</gene>
<dbReference type="InterPro" id="IPR011009">
    <property type="entry name" value="Kinase-like_dom_sf"/>
</dbReference>
<evidence type="ECO:0008006" key="3">
    <source>
        <dbReference type="Google" id="ProtNLM"/>
    </source>
</evidence>
<dbReference type="Gene3D" id="1.10.510.10">
    <property type="entry name" value="Transferase(Phosphotransferase) domain 1"/>
    <property type="match status" value="1"/>
</dbReference>
<accession>A0A8H3DVT6</accession>
<proteinExistence type="predicted"/>
<name>A0A8H3DVT6_9AGAM</name>
<dbReference type="Proteomes" id="UP000663827">
    <property type="component" value="Unassembled WGS sequence"/>
</dbReference>
<dbReference type="AlphaFoldDB" id="A0A8H3DVT6"/>
<protein>
    <recommendedName>
        <fullName evidence="3">Protein kinase domain-containing protein</fullName>
    </recommendedName>
</protein>
<evidence type="ECO:0000313" key="2">
    <source>
        <dbReference type="Proteomes" id="UP000663827"/>
    </source>
</evidence>
<comment type="caution">
    <text evidence="1">The sequence shown here is derived from an EMBL/GenBank/DDBJ whole genome shotgun (WGS) entry which is preliminary data.</text>
</comment>
<reference evidence="1" key="1">
    <citation type="submission" date="2021-01" db="EMBL/GenBank/DDBJ databases">
        <authorList>
            <person name="Kaushik A."/>
        </authorList>
    </citation>
    <scope>NUCLEOTIDE SEQUENCE</scope>
    <source>
        <strain evidence="1">AG5</strain>
    </source>
</reference>